<evidence type="ECO:0000256" key="4">
    <source>
        <dbReference type="ARBA" id="ARBA00007573"/>
    </source>
</evidence>
<keyword evidence="11" id="KW-1185">Reference proteome</keyword>
<organism evidence="10 11">
    <name type="scientific">Paraphaeosphaeria minitans</name>
    <dbReference type="NCBI Taxonomy" id="565426"/>
    <lineage>
        <taxon>Eukaryota</taxon>
        <taxon>Fungi</taxon>
        <taxon>Dikarya</taxon>
        <taxon>Ascomycota</taxon>
        <taxon>Pezizomycotina</taxon>
        <taxon>Dothideomycetes</taxon>
        <taxon>Pleosporomycetidae</taxon>
        <taxon>Pleosporales</taxon>
        <taxon>Massarineae</taxon>
        <taxon>Didymosphaeriaceae</taxon>
        <taxon>Paraphaeosphaeria</taxon>
    </lineage>
</organism>
<feature type="compositionally biased region" description="Pro residues" evidence="9">
    <location>
        <begin position="29"/>
        <end position="40"/>
    </location>
</feature>
<evidence type="ECO:0000256" key="7">
    <source>
        <dbReference type="ARBA" id="ARBA00022694"/>
    </source>
</evidence>
<dbReference type="InterPro" id="IPR027417">
    <property type="entry name" value="P-loop_NTPase"/>
</dbReference>
<comment type="caution">
    <text evidence="10">The sequence shown here is derived from an EMBL/GenBank/DDBJ whole genome shotgun (WGS) entry which is preliminary data.</text>
</comment>
<dbReference type="GO" id="GO:0005737">
    <property type="term" value="C:cytoplasm"/>
    <property type="evidence" value="ECO:0007669"/>
    <property type="project" value="UniProtKB-SubCell"/>
</dbReference>
<comment type="subcellular location">
    <subcellularLocation>
        <location evidence="2">Cytoplasm</location>
    </subcellularLocation>
    <subcellularLocation>
        <location evidence="1">Nucleus</location>
    </subcellularLocation>
</comment>
<reference evidence="10" key="1">
    <citation type="journal article" date="2020" name="Mol. Plant Microbe Interact.">
        <title>Genome Sequence of the Biocontrol Agent Coniothyrium minitans strain Conio (IMI 134523).</title>
        <authorList>
            <person name="Patel D."/>
            <person name="Shittu T.A."/>
            <person name="Baroncelli R."/>
            <person name="Muthumeenakshi S."/>
            <person name="Osborne T.H."/>
            <person name="Janganan T.K."/>
            <person name="Sreenivasaprasad S."/>
        </authorList>
    </citation>
    <scope>NUCLEOTIDE SEQUENCE</scope>
    <source>
        <strain evidence="10">Conio</strain>
    </source>
</reference>
<proteinExistence type="inferred from homology"/>
<feature type="region of interest" description="Disordered" evidence="9">
    <location>
        <begin position="369"/>
        <end position="394"/>
    </location>
</feature>
<evidence type="ECO:0000256" key="3">
    <source>
        <dbReference type="ARBA" id="ARBA00005043"/>
    </source>
</evidence>
<dbReference type="GO" id="GO:0002098">
    <property type="term" value="P:tRNA wobble uridine modification"/>
    <property type="evidence" value="ECO:0007669"/>
    <property type="project" value="InterPro"/>
</dbReference>
<dbReference type="AlphaFoldDB" id="A0A9P6KV20"/>
<dbReference type="CDD" id="cd19494">
    <property type="entry name" value="Elp4"/>
    <property type="match status" value="1"/>
</dbReference>
<dbReference type="EMBL" id="WJXW01000002">
    <property type="protein sequence ID" value="KAF9739404.1"/>
    <property type="molecule type" value="Genomic_DNA"/>
</dbReference>
<feature type="region of interest" description="Disordered" evidence="9">
    <location>
        <begin position="1"/>
        <end position="57"/>
    </location>
</feature>
<gene>
    <name evidence="10" type="ORF">PMIN01_02038</name>
</gene>
<dbReference type="PANTHER" id="PTHR12896">
    <property type="entry name" value="PAX6 NEIGHBOR PROTEIN PAXNEB"/>
    <property type="match status" value="1"/>
</dbReference>
<evidence type="ECO:0000256" key="8">
    <source>
        <dbReference type="ARBA" id="ARBA00023242"/>
    </source>
</evidence>
<dbReference type="GO" id="GO:0008023">
    <property type="term" value="C:transcription elongation factor complex"/>
    <property type="evidence" value="ECO:0007669"/>
    <property type="project" value="TreeGrafter"/>
</dbReference>
<evidence type="ECO:0000256" key="6">
    <source>
        <dbReference type="ARBA" id="ARBA00022490"/>
    </source>
</evidence>
<keyword evidence="6" id="KW-0963">Cytoplasm</keyword>
<evidence type="ECO:0000256" key="2">
    <source>
        <dbReference type="ARBA" id="ARBA00004496"/>
    </source>
</evidence>
<sequence>MAFRKRNVALARSPAESPATESPSSPASHPVPAPPSPGTRPSPIDGRPTTSTGSPSLDCILAGHAGLPLGNSILIGESGTTDYAGALLRFYAAEGVVQGHRVHVVGMGEVWGRELPGIAEEKDKRREGKERAEKMKIAWRYEGLGAHGSSRERGAVGSPATSTGDAVGEAAVFCHTFDLARRLSLPVGSAIDYIPIPRTAGSPFVEILKNLQKQIAKSPPSSIHRLVIPSLMSPALYPPGASHPAAVLPFLHGLRALLRSYPTRLTAVMTLPLTLYPRSSGVVRWMEILSDGVFELSPFPYSHMESLATSAGTTKDEERPQGMFAVHKLPVFHERGGGGSTEGLGEDLAFTLSRRKFVVAKFSLPPLEGDTEAQGAAVREATGNAMPRKQDLEF</sequence>
<dbReference type="PANTHER" id="PTHR12896:SF1">
    <property type="entry name" value="ELONGATOR COMPLEX PROTEIN 4"/>
    <property type="match status" value="1"/>
</dbReference>
<dbReference type="Gene3D" id="3.40.50.300">
    <property type="entry name" value="P-loop containing nucleotide triphosphate hydrolases"/>
    <property type="match status" value="1"/>
</dbReference>
<dbReference type="GO" id="GO:0033588">
    <property type="term" value="C:elongator holoenzyme complex"/>
    <property type="evidence" value="ECO:0007669"/>
    <property type="project" value="InterPro"/>
</dbReference>
<evidence type="ECO:0000256" key="5">
    <source>
        <dbReference type="ARBA" id="ARBA00020265"/>
    </source>
</evidence>
<dbReference type="OrthoDB" id="289162at2759"/>
<keyword evidence="7" id="KW-0819">tRNA processing</keyword>
<dbReference type="Pfam" id="PF05625">
    <property type="entry name" value="PAXNEB"/>
    <property type="match status" value="1"/>
</dbReference>
<name>A0A9P6KV20_9PLEO</name>
<comment type="pathway">
    <text evidence="3">tRNA modification; 5-methoxycarbonylmethyl-2-thiouridine-tRNA biosynthesis.</text>
</comment>
<evidence type="ECO:0000313" key="10">
    <source>
        <dbReference type="EMBL" id="KAF9739404.1"/>
    </source>
</evidence>
<evidence type="ECO:0000256" key="9">
    <source>
        <dbReference type="SAM" id="MobiDB-lite"/>
    </source>
</evidence>
<accession>A0A9P6KV20</accession>
<feature type="compositionally biased region" description="Low complexity" evidence="9">
    <location>
        <begin position="11"/>
        <end position="28"/>
    </location>
</feature>
<dbReference type="Proteomes" id="UP000756921">
    <property type="component" value="Unassembled WGS sequence"/>
</dbReference>
<protein>
    <recommendedName>
        <fullName evidence="5">Elongator complex protein 4</fullName>
    </recommendedName>
</protein>
<dbReference type="InterPro" id="IPR008728">
    <property type="entry name" value="Elongator_complex_protein_4"/>
</dbReference>
<evidence type="ECO:0000256" key="1">
    <source>
        <dbReference type="ARBA" id="ARBA00004123"/>
    </source>
</evidence>
<keyword evidence="8" id="KW-0539">Nucleus</keyword>
<comment type="similarity">
    <text evidence="4">Belongs to the ELP4 family.</text>
</comment>
<evidence type="ECO:0000313" key="11">
    <source>
        <dbReference type="Proteomes" id="UP000756921"/>
    </source>
</evidence>